<dbReference type="AlphaFoldDB" id="A0A3N4IUV2"/>
<sequence>MKLYSNNIHMQYWHLFVIHSVGTHVACSSSSCSSLLVPIYCTAIYLPSYPLEHPLPSASSSAGQLSTGARGEFLKISSESETSHFLVQRVKFYDDSEAPEILLRFSEVSGSARSGIVRCDCTHYDTVRVDSLTGYPNTPLTRTVKPK</sequence>
<dbReference type="Proteomes" id="UP000276215">
    <property type="component" value="Unassembled WGS sequence"/>
</dbReference>
<organism evidence="1 2">
    <name type="scientific">Choiromyces venosus 120613-1</name>
    <dbReference type="NCBI Taxonomy" id="1336337"/>
    <lineage>
        <taxon>Eukaryota</taxon>
        <taxon>Fungi</taxon>
        <taxon>Dikarya</taxon>
        <taxon>Ascomycota</taxon>
        <taxon>Pezizomycotina</taxon>
        <taxon>Pezizomycetes</taxon>
        <taxon>Pezizales</taxon>
        <taxon>Tuberaceae</taxon>
        <taxon>Choiromyces</taxon>
    </lineage>
</organism>
<protein>
    <submittedName>
        <fullName evidence="1">Uncharacterized protein</fullName>
    </submittedName>
</protein>
<dbReference type="EMBL" id="ML120568">
    <property type="protein sequence ID" value="RPA89565.1"/>
    <property type="molecule type" value="Genomic_DNA"/>
</dbReference>
<gene>
    <name evidence="1" type="ORF">L873DRAFT_623014</name>
</gene>
<evidence type="ECO:0000313" key="1">
    <source>
        <dbReference type="EMBL" id="RPA89565.1"/>
    </source>
</evidence>
<reference evidence="1 2" key="1">
    <citation type="journal article" date="2018" name="Nat. Ecol. Evol.">
        <title>Pezizomycetes genomes reveal the molecular basis of ectomycorrhizal truffle lifestyle.</title>
        <authorList>
            <person name="Murat C."/>
            <person name="Payen T."/>
            <person name="Noel B."/>
            <person name="Kuo A."/>
            <person name="Morin E."/>
            <person name="Chen J."/>
            <person name="Kohler A."/>
            <person name="Krizsan K."/>
            <person name="Balestrini R."/>
            <person name="Da Silva C."/>
            <person name="Montanini B."/>
            <person name="Hainaut M."/>
            <person name="Levati E."/>
            <person name="Barry K.W."/>
            <person name="Belfiori B."/>
            <person name="Cichocki N."/>
            <person name="Clum A."/>
            <person name="Dockter R.B."/>
            <person name="Fauchery L."/>
            <person name="Guy J."/>
            <person name="Iotti M."/>
            <person name="Le Tacon F."/>
            <person name="Lindquist E.A."/>
            <person name="Lipzen A."/>
            <person name="Malagnac F."/>
            <person name="Mello A."/>
            <person name="Molinier V."/>
            <person name="Miyauchi S."/>
            <person name="Poulain J."/>
            <person name="Riccioni C."/>
            <person name="Rubini A."/>
            <person name="Sitrit Y."/>
            <person name="Splivallo R."/>
            <person name="Traeger S."/>
            <person name="Wang M."/>
            <person name="Zifcakova L."/>
            <person name="Wipf D."/>
            <person name="Zambonelli A."/>
            <person name="Paolocci F."/>
            <person name="Nowrousian M."/>
            <person name="Ottonello S."/>
            <person name="Baldrian P."/>
            <person name="Spatafora J.W."/>
            <person name="Henrissat B."/>
            <person name="Nagy L.G."/>
            <person name="Aury J.M."/>
            <person name="Wincker P."/>
            <person name="Grigoriev I.V."/>
            <person name="Bonfante P."/>
            <person name="Martin F.M."/>
        </authorList>
    </citation>
    <scope>NUCLEOTIDE SEQUENCE [LARGE SCALE GENOMIC DNA]</scope>
    <source>
        <strain evidence="1 2">120613-1</strain>
    </source>
</reference>
<accession>A0A3N4IUV2</accession>
<name>A0A3N4IUV2_9PEZI</name>
<evidence type="ECO:0000313" key="2">
    <source>
        <dbReference type="Proteomes" id="UP000276215"/>
    </source>
</evidence>
<keyword evidence="2" id="KW-1185">Reference proteome</keyword>
<proteinExistence type="predicted"/>
<dbReference type="PROSITE" id="PS51257">
    <property type="entry name" value="PROKAR_LIPOPROTEIN"/>
    <property type="match status" value="1"/>
</dbReference>